<feature type="compositionally biased region" description="Low complexity" evidence="1">
    <location>
        <begin position="55"/>
        <end position="76"/>
    </location>
</feature>
<name>A0ABD2F9D7_DAUMA</name>
<keyword evidence="3" id="KW-1185">Reference proteome</keyword>
<dbReference type="AlphaFoldDB" id="A0ABD2F9D7"/>
<comment type="caution">
    <text evidence="2">The sequence shown here is derived from an EMBL/GenBank/DDBJ whole genome shotgun (WGS) entry which is preliminary data.</text>
</comment>
<gene>
    <name evidence="2" type="ORF">WCI35_002221</name>
</gene>
<evidence type="ECO:0000313" key="3">
    <source>
        <dbReference type="Proteomes" id="UP001610411"/>
    </source>
</evidence>
<proteinExistence type="predicted"/>
<reference evidence="2 3" key="1">
    <citation type="journal article" date="2024" name="G3 (Bethesda)">
        <title>A hybrid genome assembly of the endangered aye-aye (Daubentonia madagascariensis).</title>
        <authorList>
            <person name="Versoza C.J."/>
            <person name="Pfeifer S.P."/>
        </authorList>
    </citation>
    <scope>NUCLEOTIDE SEQUENCE [LARGE SCALE GENOMIC DNA]</scope>
    <source>
        <strain evidence="2">6821</strain>
    </source>
</reference>
<organism evidence="2 3">
    <name type="scientific">Daubentonia madagascariensis</name>
    <name type="common">Aye-aye</name>
    <name type="synonym">Sciurus madagascariensis</name>
    <dbReference type="NCBI Taxonomy" id="31869"/>
    <lineage>
        <taxon>Eukaryota</taxon>
        <taxon>Metazoa</taxon>
        <taxon>Chordata</taxon>
        <taxon>Craniata</taxon>
        <taxon>Vertebrata</taxon>
        <taxon>Euteleostomi</taxon>
        <taxon>Mammalia</taxon>
        <taxon>Eutheria</taxon>
        <taxon>Euarchontoglires</taxon>
        <taxon>Primates</taxon>
        <taxon>Strepsirrhini</taxon>
        <taxon>Chiromyiformes</taxon>
        <taxon>Daubentoniidae</taxon>
        <taxon>Daubentonia</taxon>
    </lineage>
</organism>
<sequence>MGVRLRVWDWLPAPHAIPPQSPSSWRRAFSPAAGKSWGLQLRSAVTGGQRGSGLGAAPSALRPAQAPAPLLGLSQPRCPPPGDRDSGHARVHTHVCAPQGLSSLGSGPRPPPPRTRVRGERARHRRGRARPPTPGQQQVRASAGPGPAEATLSGQLSPPPAAVAPLGPAARPLGWAQQKGVARRALTALSRRRARLPAVPRARPAP</sequence>
<feature type="non-terminal residue" evidence="2">
    <location>
        <position position="206"/>
    </location>
</feature>
<dbReference type="EMBL" id="JBFSEQ010000001">
    <property type="protein sequence ID" value="KAL2805545.1"/>
    <property type="molecule type" value="Genomic_DNA"/>
</dbReference>
<dbReference type="Proteomes" id="UP001610411">
    <property type="component" value="Unassembled WGS sequence"/>
</dbReference>
<evidence type="ECO:0000313" key="2">
    <source>
        <dbReference type="EMBL" id="KAL2805545.1"/>
    </source>
</evidence>
<feature type="region of interest" description="Disordered" evidence="1">
    <location>
        <begin position="43"/>
        <end position="168"/>
    </location>
</feature>
<accession>A0ABD2F9D7</accession>
<evidence type="ECO:0000256" key="1">
    <source>
        <dbReference type="SAM" id="MobiDB-lite"/>
    </source>
</evidence>
<protein>
    <submittedName>
        <fullName evidence="2">Proapoptotic nucleolar protein 1</fullName>
    </submittedName>
</protein>